<feature type="domain" description="Aspartate/glutamate/uridylate kinase" evidence="1">
    <location>
        <begin position="14"/>
        <end position="156"/>
    </location>
</feature>
<sequence length="222" mass="23593">MPSTSSRNPELRHLVAKLGGSLWRQPRALRGWLAALARYAGPLTIAPGGGPFADAVRDAQRGMGFSDAAAHEMAIMGMEQYATALADLASGLVAVTTPAEAAAAHRRGAIALWRPVAMTRAAPQIPASWDMTSDSLAAWFAREAGTKTLLLIKSVDLSTLPRAEERPDRGAAQIVDPRFAHFARELAVTIAGPADLASAEEKMSRGDLPGVAYSFEREQHIA</sequence>
<gene>
    <name evidence="2" type="ORF">CQW49_15590</name>
</gene>
<evidence type="ECO:0000259" key="1">
    <source>
        <dbReference type="Pfam" id="PF00696"/>
    </source>
</evidence>
<dbReference type="GO" id="GO:0016301">
    <property type="term" value="F:kinase activity"/>
    <property type="evidence" value="ECO:0007669"/>
    <property type="project" value="UniProtKB-KW"/>
</dbReference>
<keyword evidence="2" id="KW-0418">Kinase</keyword>
<keyword evidence="3" id="KW-1185">Reference proteome</keyword>
<dbReference type="RefSeq" id="WP_003610158.1">
    <property type="nucleotide sequence ID" value="NZ_ADVE02000001.1"/>
</dbReference>
<dbReference type="Gene3D" id="3.40.1160.10">
    <property type="entry name" value="Acetylglutamate kinase-like"/>
    <property type="match status" value="1"/>
</dbReference>
<name>A0A2D2D2C4_METT3</name>
<dbReference type="InterPro" id="IPR036393">
    <property type="entry name" value="AceGlu_kinase-like_sf"/>
</dbReference>
<keyword evidence="2" id="KW-0808">Transferase</keyword>
<dbReference type="EMBL" id="CP023737">
    <property type="protein sequence ID" value="ATQ69142.1"/>
    <property type="molecule type" value="Genomic_DNA"/>
</dbReference>
<dbReference type="AlphaFoldDB" id="A0A2D2D2C4"/>
<accession>A0A2D2D2C4</accession>
<protein>
    <submittedName>
        <fullName evidence="2">Aspartate kinase</fullName>
    </submittedName>
</protein>
<dbReference type="STRING" id="595536.GCA_000178815_02064"/>
<dbReference type="Pfam" id="PF00696">
    <property type="entry name" value="AA_kinase"/>
    <property type="match status" value="1"/>
</dbReference>
<evidence type="ECO:0000313" key="3">
    <source>
        <dbReference type="Proteomes" id="UP000230709"/>
    </source>
</evidence>
<dbReference type="InterPro" id="IPR001048">
    <property type="entry name" value="Asp/Glu/Uridylate_kinase"/>
</dbReference>
<proteinExistence type="predicted"/>
<dbReference type="SUPFAM" id="SSF53633">
    <property type="entry name" value="Carbamate kinase-like"/>
    <property type="match status" value="1"/>
</dbReference>
<evidence type="ECO:0000313" key="2">
    <source>
        <dbReference type="EMBL" id="ATQ69142.1"/>
    </source>
</evidence>
<dbReference type="KEGG" id="mtw:CQW49_15590"/>
<dbReference type="Proteomes" id="UP000230709">
    <property type="component" value="Chromosome"/>
</dbReference>
<organism evidence="2 3">
    <name type="scientific">Methylosinus trichosporium (strain ATCC 35070 / NCIMB 11131 / UNIQEM 75 / OB3b)</name>
    <dbReference type="NCBI Taxonomy" id="595536"/>
    <lineage>
        <taxon>Bacteria</taxon>
        <taxon>Pseudomonadati</taxon>
        <taxon>Pseudomonadota</taxon>
        <taxon>Alphaproteobacteria</taxon>
        <taxon>Hyphomicrobiales</taxon>
        <taxon>Methylocystaceae</taxon>
        <taxon>Methylosinus</taxon>
    </lineage>
</organism>
<reference evidence="3" key="1">
    <citation type="submission" date="2017-10" db="EMBL/GenBank/DDBJ databases">
        <title>Completed PacBio SMRT sequence of Methylosinus trichosporium OB3b reveals presence of a third large plasmid.</title>
        <authorList>
            <person name="Charles T.C."/>
            <person name="Lynch M.D.J."/>
            <person name="Heil J.R."/>
            <person name="Cheng J."/>
        </authorList>
    </citation>
    <scope>NUCLEOTIDE SEQUENCE [LARGE SCALE GENOMIC DNA]</scope>
    <source>
        <strain evidence="3">OB3b</strain>
    </source>
</reference>